<keyword evidence="1" id="KW-0489">Methyltransferase</keyword>
<proteinExistence type="predicted"/>
<organism evidence="6 7">
    <name type="scientific">Ambispora gerdemannii</name>
    <dbReference type="NCBI Taxonomy" id="144530"/>
    <lineage>
        <taxon>Eukaryota</taxon>
        <taxon>Fungi</taxon>
        <taxon>Fungi incertae sedis</taxon>
        <taxon>Mucoromycota</taxon>
        <taxon>Glomeromycotina</taxon>
        <taxon>Glomeromycetes</taxon>
        <taxon>Archaeosporales</taxon>
        <taxon>Ambisporaceae</taxon>
        <taxon>Ambispora</taxon>
    </lineage>
</organism>
<dbReference type="Gene3D" id="6.10.140.2220">
    <property type="match status" value="1"/>
</dbReference>
<dbReference type="GO" id="GO:0042826">
    <property type="term" value="F:histone deacetylase binding"/>
    <property type="evidence" value="ECO:0007669"/>
    <property type="project" value="TreeGrafter"/>
</dbReference>
<dbReference type="SUPFAM" id="SSF82199">
    <property type="entry name" value="SET domain"/>
    <property type="match status" value="1"/>
</dbReference>
<dbReference type="GO" id="GO:0008168">
    <property type="term" value="F:methyltransferase activity"/>
    <property type="evidence" value="ECO:0007669"/>
    <property type="project" value="UniProtKB-KW"/>
</dbReference>
<dbReference type="GO" id="GO:0005737">
    <property type="term" value="C:cytoplasm"/>
    <property type="evidence" value="ECO:0007669"/>
    <property type="project" value="TreeGrafter"/>
</dbReference>
<evidence type="ECO:0000256" key="2">
    <source>
        <dbReference type="ARBA" id="ARBA00022679"/>
    </source>
</evidence>
<protein>
    <submittedName>
        <fullName evidence="6">12583_t:CDS:1</fullName>
    </submittedName>
</protein>
<dbReference type="OrthoDB" id="438641at2759"/>
<dbReference type="PANTHER" id="PTHR46165:SF6">
    <property type="entry name" value="SET AND MYND DOMAIN-CONTAINING PROTEIN 4-LIKE PROTEIN"/>
    <property type="match status" value="1"/>
</dbReference>
<dbReference type="GO" id="GO:0005634">
    <property type="term" value="C:nucleus"/>
    <property type="evidence" value="ECO:0007669"/>
    <property type="project" value="TreeGrafter"/>
</dbReference>
<feature type="domain" description="SET" evidence="5">
    <location>
        <begin position="235"/>
        <end position="479"/>
    </location>
</feature>
<evidence type="ECO:0000256" key="4">
    <source>
        <dbReference type="PROSITE-ProRule" id="PRU00339"/>
    </source>
</evidence>
<comment type="caution">
    <text evidence="6">The sequence shown here is derived from an EMBL/GenBank/DDBJ whole genome shotgun (WGS) entry which is preliminary data.</text>
</comment>
<dbReference type="SMART" id="SM00028">
    <property type="entry name" value="TPR"/>
    <property type="match status" value="2"/>
</dbReference>
<dbReference type="InterPro" id="IPR046341">
    <property type="entry name" value="SET_dom_sf"/>
</dbReference>
<dbReference type="PANTHER" id="PTHR46165">
    <property type="entry name" value="SET AND MYND DOMAIN-CONTAINING PROTEIN 4"/>
    <property type="match status" value="1"/>
</dbReference>
<accession>A0A9N8ZTB0</accession>
<dbReference type="EMBL" id="CAJVPL010000522">
    <property type="protein sequence ID" value="CAG8506072.1"/>
    <property type="molecule type" value="Genomic_DNA"/>
</dbReference>
<evidence type="ECO:0000313" key="7">
    <source>
        <dbReference type="Proteomes" id="UP000789831"/>
    </source>
</evidence>
<dbReference type="SUPFAM" id="SSF48452">
    <property type="entry name" value="TPR-like"/>
    <property type="match status" value="1"/>
</dbReference>
<dbReference type="InterPro" id="IPR011990">
    <property type="entry name" value="TPR-like_helical_dom_sf"/>
</dbReference>
<keyword evidence="4" id="KW-0802">TPR repeat</keyword>
<dbReference type="PROSITE" id="PS50005">
    <property type="entry name" value="TPR"/>
    <property type="match status" value="1"/>
</dbReference>
<reference evidence="6" key="1">
    <citation type="submission" date="2021-06" db="EMBL/GenBank/DDBJ databases">
        <authorList>
            <person name="Kallberg Y."/>
            <person name="Tangrot J."/>
            <person name="Rosling A."/>
        </authorList>
    </citation>
    <scope>NUCLEOTIDE SEQUENCE</scope>
    <source>
        <strain evidence="6">MT106</strain>
    </source>
</reference>
<dbReference type="Pfam" id="PF13414">
    <property type="entry name" value="TPR_11"/>
    <property type="match status" value="1"/>
</dbReference>
<dbReference type="InterPro" id="IPR019734">
    <property type="entry name" value="TPR_rpt"/>
</dbReference>
<feature type="repeat" description="TPR" evidence="4">
    <location>
        <begin position="20"/>
        <end position="53"/>
    </location>
</feature>
<keyword evidence="7" id="KW-1185">Reference proteome</keyword>
<dbReference type="AlphaFoldDB" id="A0A9N8ZTB0"/>
<name>A0A9N8ZTB0_9GLOM</name>
<sequence length="516" mass="60002">MDLESRIALFSQTLPQTTESLSHRYRGNKAMENGDYNKAYAEYSKGITINPHDPALWCNRALTFLKLGYPELAIVDAQRTINTLDEFFRDYKNENSAMRIPPILKASEKLSIDQKMIQLKCKAKYRECLALANLELYVCATRSCKDLLKWKDLYADANVPFNWNDVQSLLENFEKKFDEGCARIGYDRYSELAENYGKYKFNGSYPWDSRQQNRASDETFDNLQQQILQASYSQAKIVKMTFEESGEEIQYGLEAQCIIPKHKVIFEEAPFISVNSKINERCDYCNSEDFLLKYICPKSGCKEIFCNVNCYKRAYELYHKVTCGKDFSEIVEIVQNGVSTSALTHLYPIKLFAIGKIRDICPLDIDEIKHLRRWEHEYVTFQATMLYVYDKVMALLGIPIGDLRFDFWVFISLCCAMQGNVFGDKTVNSVPDYSSIFTWISLINHDCNPNAILEINESKWQLKANKKIRKGDAITLTYVGYTWMNNKDRCRMLYLFRGIKCKCENCIVYLDQLTRN</sequence>
<keyword evidence="3" id="KW-0949">S-adenosyl-L-methionine</keyword>
<dbReference type="GO" id="GO:0032259">
    <property type="term" value="P:methylation"/>
    <property type="evidence" value="ECO:0007669"/>
    <property type="project" value="UniProtKB-KW"/>
</dbReference>
<dbReference type="PROSITE" id="PS50280">
    <property type="entry name" value="SET"/>
    <property type="match status" value="1"/>
</dbReference>
<evidence type="ECO:0000259" key="5">
    <source>
        <dbReference type="PROSITE" id="PS50280"/>
    </source>
</evidence>
<evidence type="ECO:0000256" key="1">
    <source>
        <dbReference type="ARBA" id="ARBA00022603"/>
    </source>
</evidence>
<dbReference type="Proteomes" id="UP000789831">
    <property type="component" value="Unassembled WGS sequence"/>
</dbReference>
<keyword evidence="2" id="KW-0808">Transferase</keyword>
<dbReference type="Gene3D" id="2.170.270.10">
    <property type="entry name" value="SET domain"/>
    <property type="match status" value="1"/>
</dbReference>
<evidence type="ECO:0000313" key="6">
    <source>
        <dbReference type="EMBL" id="CAG8506072.1"/>
    </source>
</evidence>
<dbReference type="InterPro" id="IPR001214">
    <property type="entry name" value="SET_dom"/>
</dbReference>
<dbReference type="InterPro" id="IPR052097">
    <property type="entry name" value="SET-MYND_domain_protein"/>
</dbReference>
<dbReference type="Gene3D" id="1.10.220.160">
    <property type="match status" value="1"/>
</dbReference>
<evidence type="ECO:0000256" key="3">
    <source>
        <dbReference type="ARBA" id="ARBA00022691"/>
    </source>
</evidence>
<gene>
    <name evidence="6" type="ORF">AGERDE_LOCUS4497</name>
</gene>
<dbReference type="Gene3D" id="1.25.40.10">
    <property type="entry name" value="Tetratricopeptide repeat domain"/>
    <property type="match status" value="1"/>
</dbReference>
<dbReference type="Pfam" id="PF00856">
    <property type="entry name" value="SET"/>
    <property type="match status" value="1"/>
</dbReference>